<dbReference type="AlphaFoldDB" id="A0A1Y1CLH2"/>
<dbReference type="RefSeq" id="WP_145957639.1">
    <property type="nucleotide sequence ID" value="NZ_AP018042.1"/>
</dbReference>
<dbReference type="EMBL" id="AP018042">
    <property type="protein sequence ID" value="BAX81144.1"/>
    <property type="molecule type" value="Genomic_DNA"/>
</dbReference>
<reference evidence="1 2" key="1">
    <citation type="journal article" date="2018" name="Mar. Genomics">
        <title>Complete genome sequence of Marinifilaceae bacterium strain SPP2, isolated from the Antarctic marine sediment.</title>
        <authorList>
            <person name="Watanabe M."/>
            <person name="Kojima H."/>
            <person name="Fukui M."/>
        </authorList>
    </citation>
    <scope>NUCLEOTIDE SEQUENCE [LARGE SCALE GENOMIC DNA]</scope>
    <source>
        <strain evidence="1 2">SPP2</strain>
    </source>
</reference>
<organism evidence="1 2">
    <name type="scientific">Labilibaculum antarcticum</name>
    <dbReference type="NCBI Taxonomy" id="1717717"/>
    <lineage>
        <taxon>Bacteria</taxon>
        <taxon>Pseudomonadati</taxon>
        <taxon>Bacteroidota</taxon>
        <taxon>Bacteroidia</taxon>
        <taxon>Marinilabiliales</taxon>
        <taxon>Marinifilaceae</taxon>
        <taxon>Labilibaculum</taxon>
    </lineage>
</organism>
<protein>
    <submittedName>
        <fullName evidence="1">Uncharacterized protein</fullName>
    </submittedName>
</protein>
<name>A0A1Y1CLH2_9BACT</name>
<evidence type="ECO:0000313" key="1">
    <source>
        <dbReference type="EMBL" id="BAX81144.1"/>
    </source>
</evidence>
<sequence>MLYNMILLGLPFLINENKGILLTFNLNIMNFKNYFFVASLLVVASFYSCDENKMEEPEKETISVSVDGDNVTLFNNQMYECSEDEFVITGETTESFESEKYGKGNITLNLDLEGNLHYAIIDKKLYDNLSKMYSNELIVLGLTPLQYVHEEIGSKTPGDKTKMTSDEFIDGLKKCADKPTKAGVFTCATAHTLKMYKDCIDSEGADEATHCW</sequence>
<proteinExistence type="predicted"/>
<dbReference type="Proteomes" id="UP000218267">
    <property type="component" value="Chromosome"/>
</dbReference>
<accession>A0A1Y1CLH2</accession>
<gene>
    <name evidence="1" type="ORF">ALGA_2839</name>
</gene>
<reference evidence="2" key="2">
    <citation type="journal article" date="2020" name="Antonie Van Leeuwenhoek">
        <title>Labilibaculum antarcticum sp. nov., a novel facultative anaerobic, psychrotorelant bacterium isolated from marine sediment of Antarctica.</title>
        <authorList>
            <person name="Watanabe M."/>
            <person name="Kojima H."/>
            <person name="Fukui M."/>
        </authorList>
    </citation>
    <scope>NUCLEOTIDE SEQUENCE [LARGE SCALE GENOMIC DNA]</scope>
    <source>
        <strain evidence="2">SPP2</strain>
    </source>
</reference>
<evidence type="ECO:0000313" key="2">
    <source>
        <dbReference type="Proteomes" id="UP000218267"/>
    </source>
</evidence>
<dbReference type="KEGG" id="mbas:ALGA_2839"/>
<keyword evidence="2" id="KW-1185">Reference proteome</keyword>